<accession>A0A915J2P0</accession>
<evidence type="ECO:0000313" key="1">
    <source>
        <dbReference type="Proteomes" id="UP000887565"/>
    </source>
</evidence>
<sequence>MRHRTCTNWAIRYHLNKVSSTLPTMCALLPLSDISNSTLAFTLTCLAEQVENGRKTMKIADFDDVLLARTVGPIVSSSSSPKI</sequence>
<evidence type="ECO:0000313" key="2">
    <source>
        <dbReference type="WBParaSite" id="nRc.2.0.1.t20670-RA"/>
    </source>
</evidence>
<keyword evidence="1" id="KW-1185">Reference proteome</keyword>
<protein>
    <submittedName>
        <fullName evidence="2">Uncharacterized protein</fullName>
    </submittedName>
</protein>
<dbReference type="AlphaFoldDB" id="A0A915J2P0"/>
<dbReference type="Proteomes" id="UP000887565">
    <property type="component" value="Unplaced"/>
</dbReference>
<organism evidence="1 2">
    <name type="scientific">Romanomermis culicivorax</name>
    <name type="common">Nematode worm</name>
    <dbReference type="NCBI Taxonomy" id="13658"/>
    <lineage>
        <taxon>Eukaryota</taxon>
        <taxon>Metazoa</taxon>
        <taxon>Ecdysozoa</taxon>
        <taxon>Nematoda</taxon>
        <taxon>Enoplea</taxon>
        <taxon>Dorylaimia</taxon>
        <taxon>Mermithida</taxon>
        <taxon>Mermithoidea</taxon>
        <taxon>Mermithidae</taxon>
        <taxon>Romanomermis</taxon>
    </lineage>
</organism>
<reference evidence="2" key="1">
    <citation type="submission" date="2022-11" db="UniProtKB">
        <authorList>
            <consortium name="WormBaseParasite"/>
        </authorList>
    </citation>
    <scope>IDENTIFICATION</scope>
</reference>
<dbReference type="WBParaSite" id="nRc.2.0.1.t20670-RA">
    <property type="protein sequence ID" value="nRc.2.0.1.t20670-RA"/>
    <property type="gene ID" value="nRc.2.0.1.g20670"/>
</dbReference>
<proteinExistence type="predicted"/>
<name>A0A915J2P0_ROMCU</name>